<dbReference type="GeneID" id="93103065"/>
<dbReference type="Gene3D" id="2.60.40.2340">
    <property type="match status" value="1"/>
</dbReference>
<dbReference type="SUPFAM" id="SSF52058">
    <property type="entry name" value="L domain-like"/>
    <property type="match status" value="1"/>
</dbReference>
<keyword evidence="5" id="KW-0325">Glycoprotein</keyword>
<dbReference type="RefSeq" id="WP_124315739.1">
    <property type="nucleotide sequence ID" value="NZ_AP028155.1"/>
</dbReference>
<dbReference type="Gene3D" id="3.80.20.20">
    <property type="entry name" value="Receptor L-domain"/>
    <property type="match status" value="1"/>
</dbReference>
<evidence type="ECO:0000256" key="4">
    <source>
        <dbReference type="ARBA" id="ARBA00022729"/>
    </source>
</evidence>
<evidence type="ECO:0000256" key="2">
    <source>
        <dbReference type="ARBA" id="ARBA00022512"/>
    </source>
</evidence>
<dbReference type="AlphaFoldDB" id="A0A7W6HYV9"/>
<dbReference type="GO" id="GO:0030313">
    <property type="term" value="C:cell envelope"/>
    <property type="evidence" value="ECO:0007669"/>
    <property type="project" value="UniProtKB-SubCell"/>
</dbReference>
<sequence>MNKNILWGFFLMLSFIIGCEDDNDPFSGDDNFITSFTLKQGDQVFVASFRGDTILLNMPENVSFSGLAAEVICSENTTIKPDPSMIDNWEQQMYFVVTSHSGVERKYMYIPSRSYFSAEGIIMLNTQEEVDAFGAKGYSRVDGSLIIGRQVGTDTITSLAALSSLKKVTENVVLNRYYLGNQFEGLDNLEEVGGSLQINSADSLWVVVMDNLTRVGGDFNITSASAAEVSCPKLQSVGGSLTLATPFVSSDFSALQSVSGNLSLNGKSTVQKMVFQSLDKVGGSVSVNMPVVRLEFPELISCDNLNVAKGSLLLLYCPNLQTIASALSILENPLYEITFPVLTRAGSINLTCTGVNQFNLPLLQSVDGDFSIATAGILSDNIASLESVGGTLTIKSSAERLQFPSSLKSLKTLVLANGIGEVDLRGVQIDELRFTGTGLETTTVIADDRFNGGIKLENLGGYMPKLQGFHEIEWLTISSLSLREGTVEINGIRKINGDFSYWVNYNIKPVSLSDLEEIGGNFKLYSSSVKEHFPKLTTIGGDATMSIDLYDEETFPLLATVGGNMIIQTGYSYYGDRGPLEILYPSLKQVGGTLDLRPLGPNVSSDNDDVNYKNTKWENLDFLSSLEKIGGLRIRKHDKLASFAAIKAAVLTCPEDKWQVEDNLYNPTYKQLVEEGQWTKPNIQE</sequence>
<dbReference type="PANTHER" id="PTHR31018:SF3">
    <property type="entry name" value="RECEPTOR PROTEIN-TYROSINE KINASE"/>
    <property type="match status" value="1"/>
</dbReference>
<comment type="subcellular location">
    <subcellularLocation>
        <location evidence="1">Secreted</location>
        <location evidence="1">Cell wall</location>
    </subcellularLocation>
</comment>
<dbReference type="OrthoDB" id="1098431at2"/>
<dbReference type="PROSITE" id="PS51257">
    <property type="entry name" value="PROKAR_LIPOPROTEIN"/>
    <property type="match status" value="1"/>
</dbReference>
<evidence type="ECO:0000313" key="6">
    <source>
        <dbReference type="EMBL" id="MBB4027556.1"/>
    </source>
</evidence>
<protein>
    <recommendedName>
        <fullName evidence="8">Receptor L-domain domain-containing protein</fullName>
    </recommendedName>
</protein>
<dbReference type="InterPro" id="IPR051648">
    <property type="entry name" value="CWI-Assembly_Regulator"/>
</dbReference>
<evidence type="ECO:0000256" key="1">
    <source>
        <dbReference type="ARBA" id="ARBA00004191"/>
    </source>
</evidence>
<dbReference type="Proteomes" id="UP000546007">
    <property type="component" value="Unassembled WGS sequence"/>
</dbReference>
<keyword evidence="4" id="KW-0732">Signal</keyword>
<keyword evidence="3" id="KW-0964">Secreted</keyword>
<evidence type="ECO:0000256" key="3">
    <source>
        <dbReference type="ARBA" id="ARBA00022525"/>
    </source>
</evidence>
<keyword evidence="7" id="KW-1185">Reference proteome</keyword>
<evidence type="ECO:0000256" key="5">
    <source>
        <dbReference type="ARBA" id="ARBA00023180"/>
    </source>
</evidence>
<keyword evidence="2" id="KW-0134">Cell wall</keyword>
<evidence type="ECO:0000313" key="7">
    <source>
        <dbReference type="Proteomes" id="UP000546007"/>
    </source>
</evidence>
<dbReference type="InterPro" id="IPR036941">
    <property type="entry name" value="Rcpt_L-dom_sf"/>
</dbReference>
<accession>A0A7W6HYV9</accession>
<reference evidence="6 7" key="1">
    <citation type="submission" date="2020-08" db="EMBL/GenBank/DDBJ databases">
        <title>Genomic Encyclopedia of Type Strains, Phase IV (KMG-IV): sequencing the most valuable type-strain genomes for metagenomic binning, comparative biology and taxonomic classification.</title>
        <authorList>
            <person name="Goeker M."/>
        </authorList>
    </citation>
    <scope>NUCLEOTIDE SEQUENCE [LARGE SCALE GENOMIC DNA]</scope>
    <source>
        <strain evidence="6 7">DSM 105721</strain>
    </source>
</reference>
<proteinExistence type="predicted"/>
<dbReference type="PANTHER" id="PTHR31018">
    <property type="entry name" value="SPORULATION-SPECIFIC PROTEIN-RELATED"/>
    <property type="match status" value="1"/>
</dbReference>
<organism evidence="6 7">
    <name type="scientific">Butyricimonas faecihominis</name>
    <dbReference type="NCBI Taxonomy" id="1472416"/>
    <lineage>
        <taxon>Bacteria</taxon>
        <taxon>Pseudomonadati</taxon>
        <taxon>Bacteroidota</taxon>
        <taxon>Bacteroidia</taxon>
        <taxon>Bacteroidales</taxon>
        <taxon>Odoribacteraceae</taxon>
        <taxon>Butyricimonas</taxon>
    </lineage>
</organism>
<dbReference type="EMBL" id="JACIES010000010">
    <property type="protein sequence ID" value="MBB4027556.1"/>
    <property type="molecule type" value="Genomic_DNA"/>
</dbReference>
<comment type="caution">
    <text evidence="6">The sequence shown here is derived from an EMBL/GenBank/DDBJ whole genome shotgun (WGS) entry which is preliminary data.</text>
</comment>
<name>A0A7W6HYV9_9BACT</name>
<gene>
    <name evidence="6" type="ORF">GGR14_003368</name>
</gene>
<evidence type="ECO:0008006" key="8">
    <source>
        <dbReference type="Google" id="ProtNLM"/>
    </source>
</evidence>